<reference evidence="8" key="1">
    <citation type="submission" date="2017-02" db="UniProtKB">
        <authorList>
            <consortium name="WormBaseParasite"/>
        </authorList>
    </citation>
    <scope>IDENTIFICATION</scope>
</reference>
<evidence type="ECO:0000256" key="1">
    <source>
        <dbReference type="ARBA" id="ARBA00008609"/>
    </source>
</evidence>
<dbReference type="InterPro" id="IPR029043">
    <property type="entry name" value="GcvT/YgfZ_C"/>
</dbReference>
<dbReference type="InterPro" id="IPR032503">
    <property type="entry name" value="FAO_M"/>
</dbReference>
<keyword evidence="7" id="KW-1185">Reference proteome</keyword>
<dbReference type="EMBL" id="UZAD01013273">
    <property type="protein sequence ID" value="VDN93362.1"/>
    <property type="molecule type" value="Genomic_DNA"/>
</dbReference>
<gene>
    <name evidence="6" type="ORF">BPAG_LOCUS12176</name>
</gene>
<dbReference type="InterPro" id="IPR027266">
    <property type="entry name" value="TrmE/GcvT-like"/>
</dbReference>
<accession>A0A0N4TTX9</accession>
<dbReference type="InterPro" id="IPR036188">
    <property type="entry name" value="FAD/NAD-bd_sf"/>
</dbReference>
<evidence type="ECO:0000259" key="2">
    <source>
        <dbReference type="Pfam" id="PF01266"/>
    </source>
</evidence>
<evidence type="ECO:0000259" key="3">
    <source>
        <dbReference type="Pfam" id="PF01571"/>
    </source>
</evidence>
<dbReference type="InterPro" id="IPR006222">
    <property type="entry name" value="GCVT_N"/>
</dbReference>
<dbReference type="PANTHER" id="PTHR43757">
    <property type="entry name" value="AMINOMETHYLTRANSFERASE"/>
    <property type="match status" value="1"/>
</dbReference>
<dbReference type="Pfam" id="PF16350">
    <property type="entry name" value="FAO_M"/>
    <property type="match status" value="1"/>
</dbReference>
<protein>
    <submittedName>
        <fullName evidence="8">FAD-dependent oxidoreductase</fullName>
    </submittedName>
</protein>
<sequence length="872" mass="98403">MKRILKCCSQKHNNIHVRSNEKHVVDVVVGGGGIAGTSIAYHLAKRGKMVALLERNRVGQYGATSVSAGLVTAPLHWQDPAKQYMAKHSLDLYANLRQTSNFRYSRCGRLYLTNTPEGEISLRRMFSRSTIYGEEAQLYNSEGEMRRWFPKSVSTNGIWLALFSPNDVALDPIGLCQALGRRGRDHGVQIFEQCFVEEVLVDKEQKVVGVLTNQGQFETGCYVDATGIWCGTSRVSKLPAGHVIIAAHPATYTYLSTKRLPDKDIKSSTPIFTHVDEKNYLFMDESRTLCAGFTQDDFRSLSRQRILGKWTVPSPDWDKFYPTLNNLLNRCNILGETECGELVCNAESYTVDKNPVIGEIAQIQGYYVATGFNGQGLALAGGAGNLVAGLVCGETLPVDITRLEVTRFIDLHASPQYLIERVPEVAAKLFTNSYEYHQYQTARNLRTSPIYHQLKKAGAVFGEVMGYERPLWYTEEDAEDTSLSFYSGQFSLIGRPEWFELVAREYDACRERVGVIDLSSFAKFNIEGPNVVEFLQYLCSGNVNVPVGSIVYTGMQNEQGGFVSDCAICRLEEDQFFAIVPPVQQLRFCLWLKKWVKKLGYKIYVGDVTGHYTVLDVVGPSSRALMEKLTGESMSRCDFPSFSIRVYLFEIDFNEIAIGMATGIRALSLTHTGELEWEMYIPNEVVQNVYERLMERGKEYGVMHAGYYALRQLRIEKFFVCWGQDISTDVTPLECGRTYRVDFHKNFIGKDALLEQKRNGIRKRFVQLLVGNHDLDHDPWPQGGELIYRYGEPVGRTTSAAYGYTLNCQVCIGYIETKEKMTIEYIKNGSYQLDIAGKFFPVQVNLFTPSLPMISSEQPDHYRPTQDGGCSL</sequence>
<dbReference type="InterPro" id="IPR013977">
    <property type="entry name" value="GcvT_C"/>
</dbReference>
<dbReference type="AlphaFoldDB" id="A0A0N4TTX9"/>
<evidence type="ECO:0000259" key="5">
    <source>
        <dbReference type="Pfam" id="PF16350"/>
    </source>
</evidence>
<evidence type="ECO:0000259" key="4">
    <source>
        <dbReference type="Pfam" id="PF08669"/>
    </source>
</evidence>
<dbReference type="WBParaSite" id="BPAG_0001221401-mRNA-1">
    <property type="protein sequence ID" value="BPAG_0001221401-mRNA-1"/>
    <property type="gene ID" value="BPAG_0001221401"/>
</dbReference>
<feature type="domain" description="Aminomethyltransferase C-terminal" evidence="4">
    <location>
        <begin position="763"/>
        <end position="844"/>
    </location>
</feature>
<feature type="domain" description="FAD dependent oxidoreductase" evidence="2">
    <location>
        <begin position="26"/>
        <end position="389"/>
    </location>
</feature>
<dbReference type="Gene3D" id="3.30.1360.120">
    <property type="entry name" value="Probable tRNA modification gtpase trme, domain 1"/>
    <property type="match status" value="1"/>
</dbReference>
<evidence type="ECO:0000313" key="7">
    <source>
        <dbReference type="Proteomes" id="UP000278627"/>
    </source>
</evidence>
<dbReference type="Gene3D" id="3.50.50.60">
    <property type="entry name" value="FAD/NAD(P)-binding domain"/>
    <property type="match status" value="1"/>
</dbReference>
<reference evidence="6 7" key="2">
    <citation type="submission" date="2018-11" db="EMBL/GenBank/DDBJ databases">
        <authorList>
            <consortium name="Pathogen Informatics"/>
        </authorList>
    </citation>
    <scope>NUCLEOTIDE SEQUENCE [LARGE SCALE GENOMIC DNA]</scope>
</reference>
<dbReference type="SUPFAM" id="SSF51905">
    <property type="entry name" value="FAD/NAD(P)-binding domain"/>
    <property type="match status" value="1"/>
</dbReference>
<evidence type="ECO:0000313" key="8">
    <source>
        <dbReference type="WBParaSite" id="BPAG_0001221401-mRNA-1"/>
    </source>
</evidence>
<dbReference type="InterPro" id="IPR028896">
    <property type="entry name" value="GcvT/YgfZ/DmdA"/>
</dbReference>
<dbReference type="Gene3D" id="2.40.30.110">
    <property type="entry name" value="Aminomethyltransferase beta-barrel domains"/>
    <property type="match status" value="1"/>
</dbReference>
<dbReference type="Proteomes" id="UP000278627">
    <property type="component" value="Unassembled WGS sequence"/>
</dbReference>
<comment type="similarity">
    <text evidence="1">Belongs to the GcvT family.</text>
</comment>
<dbReference type="GO" id="GO:0005739">
    <property type="term" value="C:mitochondrion"/>
    <property type="evidence" value="ECO:0007669"/>
    <property type="project" value="TreeGrafter"/>
</dbReference>
<dbReference type="Pfam" id="PF01571">
    <property type="entry name" value="GCV_T"/>
    <property type="match status" value="1"/>
</dbReference>
<dbReference type="Gene3D" id="3.30.9.10">
    <property type="entry name" value="D-Amino Acid Oxidase, subunit A, domain 2"/>
    <property type="match status" value="1"/>
</dbReference>
<proteinExistence type="inferred from homology"/>
<feature type="domain" description="GCVT N-terminal" evidence="3">
    <location>
        <begin position="450"/>
        <end position="745"/>
    </location>
</feature>
<dbReference type="STRING" id="6280.A0A0N4TTX9"/>
<dbReference type="InterPro" id="IPR006076">
    <property type="entry name" value="FAD-dep_OxRdtase"/>
</dbReference>
<dbReference type="Gene3D" id="3.30.70.1400">
    <property type="entry name" value="Aminomethyltransferase beta-barrel domains"/>
    <property type="match status" value="1"/>
</dbReference>
<organism evidence="8">
    <name type="scientific">Brugia pahangi</name>
    <name type="common">Filarial nematode worm</name>
    <dbReference type="NCBI Taxonomy" id="6280"/>
    <lineage>
        <taxon>Eukaryota</taxon>
        <taxon>Metazoa</taxon>
        <taxon>Ecdysozoa</taxon>
        <taxon>Nematoda</taxon>
        <taxon>Chromadorea</taxon>
        <taxon>Rhabditida</taxon>
        <taxon>Spirurina</taxon>
        <taxon>Spiruromorpha</taxon>
        <taxon>Filarioidea</taxon>
        <taxon>Onchocercidae</taxon>
        <taxon>Brugia</taxon>
    </lineage>
</organism>
<dbReference type="Pfam" id="PF08669">
    <property type="entry name" value="GCV_T_C"/>
    <property type="match status" value="1"/>
</dbReference>
<dbReference type="Pfam" id="PF01266">
    <property type="entry name" value="DAO"/>
    <property type="match status" value="1"/>
</dbReference>
<dbReference type="PANTHER" id="PTHR43757:SF15">
    <property type="entry name" value="PYRUVATE DEHYDROGENASE PHOSPHATASE REGULATORY SUBUNIT, MITOCHONDRIAL-LIKE"/>
    <property type="match status" value="1"/>
</dbReference>
<dbReference type="SUPFAM" id="SSF103025">
    <property type="entry name" value="Folate-binding domain"/>
    <property type="match status" value="1"/>
</dbReference>
<feature type="domain" description="FAD dependent oxidoreductase central" evidence="5">
    <location>
        <begin position="397"/>
        <end position="448"/>
    </location>
</feature>
<name>A0A0N4TTX9_BRUPA</name>
<evidence type="ECO:0000313" key="6">
    <source>
        <dbReference type="EMBL" id="VDN93362.1"/>
    </source>
</evidence>
<dbReference type="SUPFAM" id="SSF101790">
    <property type="entry name" value="Aminomethyltransferase beta-barrel domain"/>
    <property type="match status" value="1"/>
</dbReference>